<dbReference type="EMBL" id="BAABAS010000015">
    <property type="protein sequence ID" value="GAA4235732.1"/>
    <property type="molecule type" value="Genomic_DNA"/>
</dbReference>
<dbReference type="Proteomes" id="UP001501710">
    <property type="component" value="Unassembled WGS sequence"/>
</dbReference>
<evidence type="ECO:0000313" key="2">
    <source>
        <dbReference type="Proteomes" id="UP001501710"/>
    </source>
</evidence>
<gene>
    <name evidence="1" type="ORF">GCM10022254_43620</name>
</gene>
<proteinExistence type="predicted"/>
<evidence type="ECO:0000313" key="1">
    <source>
        <dbReference type="EMBL" id="GAA4235732.1"/>
    </source>
</evidence>
<name>A0ABP8C8X4_9ACTN</name>
<comment type="caution">
    <text evidence="1">The sequence shown here is derived from an EMBL/GenBank/DDBJ whole genome shotgun (WGS) entry which is preliminary data.</text>
</comment>
<keyword evidence="2" id="KW-1185">Reference proteome</keyword>
<reference evidence="2" key="1">
    <citation type="journal article" date="2019" name="Int. J. Syst. Evol. Microbiol.">
        <title>The Global Catalogue of Microorganisms (GCM) 10K type strain sequencing project: providing services to taxonomists for standard genome sequencing and annotation.</title>
        <authorList>
            <consortium name="The Broad Institute Genomics Platform"/>
            <consortium name="The Broad Institute Genome Sequencing Center for Infectious Disease"/>
            <person name="Wu L."/>
            <person name="Ma J."/>
        </authorList>
    </citation>
    <scope>NUCLEOTIDE SEQUENCE [LARGE SCALE GENOMIC DNA]</scope>
    <source>
        <strain evidence="2">JCM 17440</strain>
    </source>
</reference>
<organism evidence="1 2">
    <name type="scientific">Actinomadura meridiana</name>
    <dbReference type="NCBI Taxonomy" id="559626"/>
    <lineage>
        <taxon>Bacteria</taxon>
        <taxon>Bacillati</taxon>
        <taxon>Actinomycetota</taxon>
        <taxon>Actinomycetes</taxon>
        <taxon>Streptosporangiales</taxon>
        <taxon>Thermomonosporaceae</taxon>
        <taxon>Actinomadura</taxon>
    </lineage>
</organism>
<protein>
    <submittedName>
        <fullName evidence="1">Uncharacterized protein</fullName>
    </submittedName>
</protein>
<sequence length="152" mass="16687">MIMRIEFVPGSLFEVPVQNHDHAFALMLAEFPYVAFYAKDASFDDAGAPIGAPMFTILVAKPAYASGGWGRPVRQLAGDSLPAIPRFFWQSPVKKSDCKIVEPIKRRVPATPSECVGLEPEAIWSAGHIVSRIVDAYEGRPNAFAESLRVKL</sequence>
<accession>A0ABP8C8X4</accession>